<keyword evidence="4" id="KW-0436">Ligase</keyword>
<dbReference type="Pfam" id="PF00501">
    <property type="entry name" value="AMP-binding"/>
    <property type="match status" value="1"/>
</dbReference>
<dbReference type="EMBL" id="CP017641">
    <property type="protein sequence ID" value="APZ90644.1"/>
    <property type="molecule type" value="Genomic_DNA"/>
</dbReference>
<keyword evidence="5" id="KW-1185">Reference proteome</keyword>
<evidence type="ECO:0000313" key="4">
    <source>
        <dbReference type="EMBL" id="APZ90644.1"/>
    </source>
</evidence>
<feature type="domain" description="AMP-binding enzyme C-terminal" evidence="3">
    <location>
        <begin position="521"/>
        <end position="596"/>
    </location>
</feature>
<protein>
    <submittedName>
        <fullName evidence="4">Long-chain-fatty-acid--CoA ligase</fullName>
        <ecNumber evidence="4">6.2.1.3</ecNumber>
    </submittedName>
</protein>
<dbReference type="GO" id="GO:0004467">
    <property type="term" value="F:long-chain fatty acid-CoA ligase activity"/>
    <property type="evidence" value="ECO:0007669"/>
    <property type="project" value="UniProtKB-EC"/>
</dbReference>
<dbReference type="InterPro" id="IPR042099">
    <property type="entry name" value="ANL_N_sf"/>
</dbReference>
<feature type="domain" description="AMP-dependent synthetase/ligase" evidence="2">
    <location>
        <begin position="84"/>
        <end position="473"/>
    </location>
</feature>
<dbReference type="Pfam" id="PF13193">
    <property type="entry name" value="AMP-binding_C"/>
    <property type="match status" value="1"/>
</dbReference>
<dbReference type="PANTHER" id="PTHR24096">
    <property type="entry name" value="LONG-CHAIN-FATTY-ACID--COA LIGASE"/>
    <property type="match status" value="1"/>
</dbReference>
<dbReference type="Proteomes" id="UP000187735">
    <property type="component" value="Chromosome"/>
</dbReference>
<evidence type="ECO:0000259" key="3">
    <source>
        <dbReference type="Pfam" id="PF13193"/>
    </source>
</evidence>
<gene>
    <name evidence="4" type="primary">lcfB</name>
    <name evidence="4" type="ORF">Fuma_00225</name>
</gene>
<feature type="region of interest" description="Disordered" evidence="1">
    <location>
        <begin position="1"/>
        <end position="51"/>
    </location>
</feature>
<dbReference type="OrthoDB" id="9778383at2"/>
<sequence>MATIFNGDSVPGKPRHDAPPTTLPGDTSTGATDANPGNPPNRIASADQGGDAVTRTTASSIDRYPVGVPRRLAYPDIPAWGLLERAAMLIPGRAACIYNDVEWTWEELNLDAIRTVECLRRLGVQPGDRVGVLLPNVPEYLIALNGIWRAQAVAVALSPMAVPDEIDRMLEATECKVVICLDMLVSLISGEHRPDKTLLVSLRPQLPLFEQLGYLFLRKRRTGLWWMSANEKVGWFWEEVRGTDSTAQPAASEASKADWSTVPAYILPTGGTTGEPKAVTLSHRNMVANAWQQYYWAGAAVGKETLLAVLPFFHSYGLSTNVMGGAAMVATLIMDHRFNVRKAIRMIEQYRPTVFHAVPAMLVAMNEHLKTHKADLTSLKWVISGGAPLPEAVGREFAEHTGALVVEGYGLSEASPVTHVGPLDDTSSFGTIGLPLPDTACRIVDSETGQVDVAPGEVGELLVRGPQVMLGYWPSVKPGNEDDWLHTGDLARLTPDGLYQIVERKKDLIITSGFNVYPQDVEGVLKKHPSVKDAAVVGEPDERKGEIVKAFVVLNSGARFDEDELKEFCHEHLSSHKRPAVIELCKDDLPRSFLGKVIRRKLRSETPTGEDVASEG</sequence>
<organism evidence="4 5">
    <name type="scientific">Fuerstiella marisgermanici</name>
    <dbReference type="NCBI Taxonomy" id="1891926"/>
    <lineage>
        <taxon>Bacteria</taxon>
        <taxon>Pseudomonadati</taxon>
        <taxon>Planctomycetota</taxon>
        <taxon>Planctomycetia</taxon>
        <taxon>Planctomycetales</taxon>
        <taxon>Planctomycetaceae</taxon>
        <taxon>Fuerstiella</taxon>
    </lineage>
</organism>
<accession>A0A1P8W9B1</accession>
<dbReference type="InterPro" id="IPR020845">
    <property type="entry name" value="AMP-binding_CS"/>
</dbReference>
<evidence type="ECO:0000313" key="5">
    <source>
        <dbReference type="Proteomes" id="UP000187735"/>
    </source>
</evidence>
<evidence type="ECO:0000259" key="2">
    <source>
        <dbReference type="Pfam" id="PF00501"/>
    </source>
</evidence>
<dbReference type="PROSITE" id="PS00455">
    <property type="entry name" value="AMP_BINDING"/>
    <property type="match status" value="1"/>
</dbReference>
<dbReference type="AlphaFoldDB" id="A0A1P8W9B1"/>
<dbReference type="KEGG" id="fmr:Fuma_00225"/>
<dbReference type="InterPro" id="IPR025110">
    <property type="entry name" value="AMP-bd_C"/>
</dbReference>
<dbReference type="STRING" id="1891926.Fuma_00225"/>
<evidence type="ECO:0000256" key="1">
    <source>
        <dbReference type="SAM" id="MobiDB-lite"/>
    </source>
</evidence>
<dbReference type="InterPro" id="IPR045851">
    <property type="entry name" value="AMP-bd_C_sf"/>
</dbReference>
<dbReference type="Gene3D" id="3.30.300.30">
    <property type="match status" value="1"/>
</dbReference>
<dbReference type="SUPFAM" id="SSF56801">
    <property type="entry name" value="Acetyl-CoA synthetase-like"/>
    <property type="match status" value="1"/>
</dbReference>
<proteinExistence type="predicted"/>
<dbReference type="Gene3D" id="3.40.50.12780">
    <property type="entry name" value="N-terminal domain of ligase-like"/>
    <property type="match status" value="1"/>
</dbReference>
<dbReference type="RefSeq" id="WP_083731713.1">
    <property type="nucleotide sequence ID" value="NZ_CP017641.1"/>
</dbReference>
<dbReference type="InterPro" id="IPR000873">
    <property type="entry name" value="AMP-dep_synth/lig_dom"/>
</dbReference>
<reference evidence="4 5" key="1">
    <citation type="journal article" date="2016" name="Front. Microbiol.">
        <title>Fuerstia marisgermanicae gen. nov., sp. nov., an Unusual Member of the Phylum Planctomycetes from the German Wadden Sea.</title>
        <authorList>
            <person name="Kohn T."/>
            <person name="Heuer A."/>
            <person name="Jogler M."/>
            <person name="Vollmers J."/>
            <person name="Boedeker C."/>
            <person name="Bunk B."/>
            <person name="Rast P."/>
            <person name="Borchert D."/>
            <person name="Glockner I."/>
            <person name="Freese H.M."/>
            <person name="Klenk H.P."/>
            <person name="Overmann J."/>
            <person name="Kaster A.K."/>
            <person name="Rohde M."/>
            <person name="Wiegand S."/>
            <person name="Jogler C."/>
        </authorList>
    </citation>
    <scope>NUCLEOTIDE SEQUENCE [LARGE SCALE GENOMIC DNA]</scope>
    <source>
        <strain evidence="4 5">NH11</strain>
    </source>
</reference>
<dbReference type="EC" id="6.2.1.3" evidence="4"/>
<name>A0A1P8W9B1_9PLAN</name>